<dbReference type="GO" id="GO:0009055">
    <property type="term" value="F:electron transfer activity"/>
    <property type="evidence" value="ECO:0007669"/>
    <property type="project" value="InterPro"/>
</dbReference>
<dbReference type="EMBL" id="JAGQHS010000163">
    <property type="protein sequence ID" value="MCA9758347.1"/>
    <property type="molecule type" value="Genomic_DNA"/>
</dbReference>
<accession>A0A956SF44</accession>
<dbReference type="InterPro" id="IPR036280">
    <property type="entry name" value="Multihaem_cyt_sf"/>
</dbReference>
<dbReference type="SUPFAM" id="SSF48695">
    <property type="entry name" value="Multiheme cytochromes"/>
    <property type="match status" value="1"/>
</dbReference>
<keyword evidence="1" id="KW-0813">Transport</keyword>
<dbReference type="GO" id="GO:0005506">
    <property type="term" value="F:iron ion binding"/>
    <property type="evidence" value="ECO:0007669"/>
    <property type="project" value="InterPro"/>
</dbReference>
<dbReference type="Proteomes" id="UP000739538">
    <property type="component" value="Unassembled WGS sequence"/>
</dbReference>
<dbReference type="GO" id="GO:0030077">
    <property type="term" value="C:plasma membrane light-harvesting complex"/>
    <property type="evidence" value="ECO:0007669"/>
    <property type="project" value="InterPro"/>
</dbReference>
<organism evidence="8 9">
    <name type="scientific">Eiseniibacteriota bacterium</name>
    <dbReference type="NCBI Taxonomy" id="2212470"/>
    <lineage>
        <taxon>Bacteria</taxon>
        <taxon>Candidatus Eiseniibacteriota</taxon>
    </lineage>
</organism>
<dbReference type="GO" id="GO:0020037">
    <property type="term" value="F:heme binding"/>
    <property type="evidence" value="ECO:0007669"/>
    <property type="project" value="InterPro"/>
</dbReference>
<reference evidence="8" key="1">
    <citation type="submission" date="2020-04" db="EMBL/GenBank/DDBJ databases">
        <authorList>
            <person name="Zhang T."/>
        </authorList>
    </citation>
    <scope>NUCLEOTIDE SEQUENCE</scope>
    <source>
        <strain evidence="8">HKST-UBA02</strain>
    </source>
</reference>
<feature type="signal peptide" evidence="7">
    <location>
        <begin position="1"/>
        <end position="26"/>
    </location>
</feature>
<keyword evidence="6" id="KW-0408">Iron</keyword>
<evidence type="ECO:0000256" key="1">
    <source>
        <dbReference type="ARBA" id="ARBA00022448"/>
    </source>
</evidence>
<dbReference type="Pfam" id="PF02276">
    <property type="entry name" value="CytoC_RC"/>
    <property type="match status" value="1"/>
</dbReference>
<evidence type="ECO:0000313" key="9">
    <source>
        <dbReference type="Proteomes" id="UP000739538"/>
    </source>
</evidence>
<evidence type="ECO:0000256" key="5">
    <source>
        <dbReference type="ARBA" id="ARBA00022982"/>
    </source>
</evidence>
<proteinExistence type="predicted"/>
<feature type="chain" id="PRO_5037522647" evidence="7">
    <location>
        <begin position="27"/>
        <end position="248"/>
    </location>
</feature>
<dbReference type="AlphaFoldDB" id="A0A956SF44"/>
<dbReference type="InterPro" id="IPR011990">
    <property type="entry name" value="TPR-like_helical_dom_sf"/>
</dbReference>
<evidence type="ECO:0000256" key="7">
    <source>
        <dbReference type="SAM" id="SignalP"/>
    </source>
</evidence>
<evidence type="ECO:0000256" key="6">
    <source>
        <dbReference type="ARBA" id="ARBA00023004"/>
    </source>
</evidence>
<gene>
    <name evidence="8" type="ORF">KDA27_21305</name>
</gene>
<dbReference type="InterPro" id="IPR003158">
    <property type="entry name" value="Photosyn_RC_cyt_c-su"/>
</dbReference>
<keyword evidence="5" id="KW-0249">Electron transport</keyword>
<keyword evidence="3" id="KW-0349">Heme</keyword>
<dbReference type="InterPro" id="IPR023119">
    <property type="entry name" value="Multihaem_cyt_PRC_cyt_su-like"/>
</dbReference>
<evidence type="ECO:0000256" key="3">
    <source>
        <dbReference type="ARBA" id="ARBA00022617"/>
    </source>
</evidence>
<dbReference type="SUPFAM" id="SSF48452">
    <property type="entry name" value="TPR-like"/>
    <property type="match status" value="1"/>
</dbReference>
<comment type="caution">
    <text evidence="8">The sequence shown here is derived from an EMBL/GenBank/DDBJ whole genome shotgun (WGS) entry which is preliminary data.</text>
</comment>
<evidence type="ECO:0000313" key="8">
    <source>
        <dbReference type="EMBL" id="MCA9758347.1"/>
    </source>
</evidence>
<dbReference type="NCBIfam" id="NF033196">
    <property type="entry name" value="c_type_nonphoto"/>
    <property type="match status" value="1"/>
</dbReference>
<protein>
    <submittedName>
        <fullName evidence="8">C-type cytochrome</fullName>
    </submittedName>
</protein>
<dbReference type="Gene3D" id="1.10.468.10">
    <property type="entry name" value="Photosynthetic Reaction Center, subunit C, domain 2"/>
    <property type="match status" value="1"/>
</dbReference>
<evidence type="ECO:0000256" key="2">
    <source>
        <dbReference type="ARBA" id="ARBA00022531"/>
    </source>
</evidence>
<name>A0A956SF44_UNCEI</name>
<keyword evidence="4" id="KW-0479">Metal-binding</keyword>
<dbReference type="Gene3D" id="1.25.40.10">
    <property type="entry name" value="Tetratricopeptide repeat domain"/>
    <property type="match status" value="1"/>
</dbReference>
<keyword evidence="2" id="KW-0602">Photosynthesis</keyword>
<keyword evidence="7" id="KW-0732">Signal</keyword>
<evidence type="ECO:0000256" key="4">
    <source>
        <dbReference type="ARBA" id="ARBA00022723"/>
    </source>
</evidence>
<reference evidence="8" key="2">
    <citation type="journal article" date="2021" name="Microbiome">
        <title>Successional dynamics and alternative stable states in a saline activated sludge microbial community over 9 years.</title>
        <authorList>
            <person name="Wang Y."/>
            <person name="Ye J."/>
            <person name="Ju F."/>
            <person name="Liu L."/>
            <person name="Boyd J.A."/>
            <person name="Deng Y."/>
            <person name="Parks D.H."/>
            <person name="Jiang X."/>
            <person name="Yin X."/>
            <person name="Woodcroft B.J."/>
            <person name="Tyson G.W."/>
            <person name="Hugenholtz P."/>
            <person name="Polz M.F."/>
            <person name="Zhang T."/>
        </authorList>
    </citation>
    <scope>NUCLEOTIDE SEQUENCE</scope>
    <source>
        <strain evidence="8">HKST-UBA02</strain>
    </source>
</reference>
<dbReference type="GO" id="GO:0019684">
    <property type="term" value="P:photosynthesis, light reaction"/>
    <property type="evidence" value="ECO:0007669"/>
    <property type="project" value="InterPro"/>
</dbReference>
<sequence>MKRSVFVLSTAALGLGLLVSGTPAGAQEEYKNLQILPKDTGKQELLQTMRAFTDALGVRCDFCHLERVPGDHNSMDWASDDLEHKQIARGMMKMTASINGDLLPEATGEHDGGVQCVTCHRGLPNPRTLDQVLLRTADRDGIETAIAKYRELRERFYGTGSYDFSTGSLGKVAQTLAQEKGDLAGALQIVDLNVEMNPENAEVFVMRAELQAANGDDVGAKASVEHALELDPENRHAKRMLQQMDGGK</sequence>